<dbReference type="EMBL" id="QTTT01000001">
    <property type="protein sequence ID" value="REE97820.1"/>
    <property type="molecule type" value="Genomic_DNA"/>
</dbReference>
<dbReference type="Pfam" id="PF13556">
    <property type="entry name" value="HTH_30"/>
    <property type="match status" value="1"/>
</dbReference>
<evidence type="ECO:0000259" key="2">
    <source>
        <dbReference type="Pfam" id="PF13556"/>
    </source>
</evidence>
<reference evidence="4 5" key="1">
    <citation type="submission" date="2018-08" db="EMBL/GenBank/DDBJ databases">
        <title>Sequencing the genomes of 1000 actinobacteria strains.</title>
        <authorList>
            <person name="Klenk H.-P."/>
        </authorList>
    </citation>
    <scope>NUCLEOTIDE SEQUENCE [LARGE SCALE GENOMIC DNA]</scope>
    <source>
        <strain evidence="4 5">DSM 43927</strain>
    </source>
</reference>
<feature type="region of interest" description="Disordered" evidence="1">
    <location>
        <begin position="395"/>
        <end position="416"/>
    </location>
</feature>
<sequence>MTQPQLDVRPFQAIPRWLVRQLRPQIEAAVEELQQELSAGGAPADDGEVSRARERIVLGMRHFCDLIDDPRGGWERLMPFYLGIGREMVEEYRELGEMHQVLRRSAQALWRALTGKADELDLDQTTLHAVADAQFAYMDAVSAAITAGYENVAQSSAEALQRRRTRLLSLLLAEPDADTEAVAAASKEARWPLPKTVAVAVVHPREDTSLKSPLLLPSGLLVDLARAEPTLLIPDPDGPGRTRLLEPLLRDWVVAIGPTVAASRALESLRWAQDALVLTRRGIIPDRDLIRAADHVPTLVIFRAEGLIDNAAAARLAPLEALPEGQRERLTETLLALLEHNFNATEASARLHVHPQTVRYRLRHLEELFGDDLQDPHRCLEIEMILHAKFAGARATGTRPGARPGSGPLRPLALRG</sequence>
<protein>
    <submittedName>
        <fullName evidence="4">PucR-like helix-turn-helix protein</fullName>
    </submittedName>
</protein>
<dbReference type="Gene3D" id="1.10.10.2840">
    <property type="entry name" value="PucR C-terminal helix-turn-helix domain"/>
    <property type="match status" value="1"/>
</dbReference>
<dbReference type="OrthoDB" id="3449988at2"/>
<dbReference type="AlphaFoldDB" id="A0A3D9STK3"/>
<dbReference type="InterPro" id="IPR042070">
    <property type="entry name" value="PucR_C-HTH_sf"/>
</dbReference>
<keyword evidence="5" id="KW-1185">Reference proteome</keyword>
<feature type="domain" description="PucR-like N-terminal" evidence="3">
    <location>
        <begin position="11"/>
        <end position="172"/>
    </location>
</feature>
<comment type="caution">
    <text evidence="4">The sequence shown here is derived from an EMBL/GenBank/DDBJ whole genome shotgun (WGS) entry which is preliminary data.</text>
</comment>
<dbReference type="PANTHER" id="PTHR33744:SF1">
    <property type="entry name" value="DNA-BINDING TRANSCRIPTIONAL ACTIVATOR ADER"/>
    <property type="match status" value="1"/>
</dbReference>
<accession>A0A3D9STK3</accession>
<dbReference type="InterPro" id="IPR025736">
    <property type="entry name" value="PucR_C-HTH_dom"/>
</dbReference>
<dbReference type="PANTHER" id="PTHR33744">
    <property type="entry name" value="CARBOHYDRATE DIACID REGULATOR"/>
    <property type="match status" value="1"/>
</dbReference>
<dbReference type="Proteomes" id="UP000256661">
    <property type="component" value="Unassembled WGS sequence"/>
</dbReference>
<organism evidence="4 5">
    <name type="scientific">Thermomonospora umbrina</name>
    <dbReference type="NCBI Taxonomy" id="111806"/>
    <lineage>
        <taxon>Bacteria</taxon>
        <taxon>Bacillati</taxon>
        <taxon>Actinomycetota</taxon>
        <taxon>Actinomycetes</taxon>
        <taxon>Streptosporangiales</taxon>
        <taxon>Thermomonosporaceae</taxon>
        <taxon>Thermomonospora</taxon>
    </lineage>
</organism>
<dbReference type="Pfam" id="PF25906">
    <property type="entry name" value="PucR-like_N"/>
    <property type="match status" value="1"/>
</dbReference>
<evidence type="ECO:0000313" key="5">
    <source>
        <dbReference type="Proteomes" id="UP000256661"/>
    </source>
</evidence>
<dbReference type="InterPro" id="IPR058663">
    <property type="entry name" value="PucR-like_N"/>
</dbReference>
<evidence type="ECO:0000313" key="4">
    <source>
        <dbReference type="EMBL" id="REE97820.1"/>
    </source>
</evidence>
<proteinExistence type="predicted"/>
<feature type="domain" description="PucR C-terminal helix-turn-helix" evidence="2">
    <location>
        <begin position="330"/>
        <end position="388"/>
    </location>
</feature>
<name>A0A3D9STK3_9ACTN</name>
<evidence type="ECO:0000256" key="1">
    <source>
        <dbReference type="SAM" id="MobiDB-lite"/>
    </source>
</evidence>
<dbReference type="RefSeq" id="WP_116023291.1">
    <property type="nucleotide sequence ID" value="NZ_QTTT01000001.1"/>
</dbReference>
<feature type="compositionally biased region" description="Low complexity" evidence="1">
    <location>
        <begin position="395"/>
        <end position="405"/>
    </location>
</feature>
<dbReference type="InterPro" id="IPR051448">
    <property type="entry name" value="CdaR-like_regulators"/>
</dbReference>
<evidence type="ECO:0000259" key="3">
    <source>
        <dbReference type="Pfam" id="PF25906"/>
    </source>
</evidence>
<gene>
    <name evidence="4" type="ORF">DFJ69_3295</name>
</gene>